<feature type="region of interest" description="Disordered" evidence="1">
    <location>
        <begin position="266"/>
        <end position="323"/>
    </location>
</feature>
<feature type="region of interest" description="Disordered" evidence="1">
    <location>
        <begin position="217"/>
        <end position="239"/>
    </location>
</feature>
<feature type="compositionally biased region" description="Polar residues" evidence="1">
    <location>
        <begin position="298"/>
        <end position="323"/>
    </location>
</feature>
<evidence type="ECO:0000313" key="2">
    <source>
        <dbReference type="EMBL" id="CAG5101551.1"/>
    </source>
</evidence>
<dbReference type="Proteomes" id="UP001158576">
    <property type="component" value="Chromosome YSR"/>
</dbReference>
<sequence>MSNTTLNQIFVWMQPYDSKKRFLQFCLTYSLGHTVSLCRIPEDQKTILIRQYLSDCENLLFSSSNWSTSLPIPVMTLTTPTQEVNICSLLEFTGKSLLYRHLSQETYDDNHILTSFDKFNRCRNLWKKFRDITIPELQLIANKAKRLNADYLRELGINAQIPCNLPPGTNNEQTTRFHPTNNNEQNPETSVNYELVPISDDEQQTDLPKVTDDVTGQTFEDMFHPPPLDNQIPTASNDTGSTMDDILRNVSASCLDWLKPYVEMSNDRSADKSNENATSQSTFNSSPSQIMNDADQLINGNLWNNYSESSPESWPGYTSSDSD</sequence>
<protein>
    <submittedName>
        <fullName evidence="2">Oidioi.mRNA.OKI2018_I69.YSR.g17201.t1.cds</fullName>
    </submittedName>
</protein>
<feature type="region of interest" description="Disordered" evidence="1">
    <location>
        <begin position="170"/>
        <end position="189"/>
    </location>
</feature>
<feature type="compositionally biased region" description="Polar residues" evidence="1">
    <location>
        <begin position="275"/>
        <end position="291"/>
    </location>
</feature>
<dbReference type="EMBL" id="OU015570">
    <property type="protein sequence ID" value="CAG5101551.1"/>
    <property type="molecule type" value="Genomic_DNA"/>
</dbReference>
<evidence type="ECO:0000313" key="3">
    <source>
        <dbReference type="Proteomes" id="UP001158576"/>
    </source>
</evidence>
<name>A0ABN7SIH4_OIKDI</name>
<proteinExistence type="predicted"/>
<gene>
    <name evidence="2" type="ORF">OKIOD_LOCUS8759</name>
</gene>
<accession>A0ABN7SIH4</accession>
<evidence type="ECO:0000256" key="1">
    <source>
        <dbReference type="SAM" id="MobiDB-lite"/>
    </source>
</evidence>
<keyword evidence="3" id="KW-1185">Reference proteome</keyword>
<reference evidence="2 3" key="1">
    <citation type="submission" date="2021-04" db="EMBL/GenBank/DDBJ databases">
        <authorList>
            <person name="Bliznina A."/>
        </authorList>
    </citation>
    <scope>NUCLEOTIDE SEQUENCE [LARGE SCALE GENOMIC DNA]</scope>
</reference>
<organism evidence="2 3">
    <name type="scientific">Oikopleura dioica</name>
    <name type="common">Tunicate</name>
    <dbReference type="NCBI Taxonomy" id="34765"/>
    <lineage>
        <taxon>Eukaryota</taxon>
        <taxon>Metazoa</taxon>
        <taxon>Chordata</taxon>
        <taxon>Tunicata</taxon>
        <taxon>Appendicularia</taxon>
        <taxon>Copelata</taxon>
        <taxon>Oikopleuridae</taxon>
        <taxon>Oikopleura</taxon>
    </lineage>
</organism>